<dbReference type="SUPFAM" id="SSF81383">
    <property type="entry name" value="F-box domain"/>
    <property type="match status" value="1"/>
</dbReference>
<dbReference type="SUPFAM" id="SSF52047">
    <property type="entry name" value="RNI-like"/>
    <property type="match status" value="1"/>
</dbReference>
<dbReference type="HOGENOM" id="CLU_032935_2_0_1"/>
<keyword evidence="3" id="KW-1185">Reference proteome</keyword>
<dbReference type="InterPro" id="IPR001810">
    <property type="entry name" value="F-box_dom"/>
</dbReference>
<dbReference type="Proteomes" id="UP000007148">
    <property type="component" value="Unassembled WGS sequence"/>
</dbReference>
<organism evidence="2 3">
    <name type="scientific">Serendipita indica (strain DSM 11827)</name>
    <name type="common">Root endophyte fungus</name>
    <name type="synonym">Piriformospora indica</name>
    <dbReference type="NCBI Taxonomy" id="1109443"/>
    <lineage>
        <taxon>Eukaryota</taxon>
        <taxon>Fungi</taxon>
        <taxon>Dikarya</taxon>
        <taxon>Basidiomycota</taxon>
        <taxon>Agaricomycotina</taxon>
        <taxon>Agaricomycetes</taxon>
        <taxon>Sebacinales</taxon>
        <taxon>Serendipitaceae</taxon>
        <taxon>Serendipita</taxon>
    </lineage>
</organism>
<proteinExistence type="predicted"/>
<gene>
    <name evidence="2" type="ORF">PIIN_07403</name>
</gene>
<reference evidence="2 3" key="1">
    <citation type="journal article" date="2011" name="PLoS Pathog.">
        <title>Endophytic Life Strategies Decoded by Genome and Transcriptome Analyses of the Mutualistic Root Symbiont Piriformospora indica.</title>
        <authorList>
            <person name="Zuccaro A."/>
            <person name="Lahrmann U."/>
            <person name="Guldener U."/>
            <person name="Langen G."/>
            <person name="Pfiffi S."/>
            <person name="Biedenkopf D."/>
            <person name="Wong P."/>
            <person name="Samans B."/>
            <person name="Grimm C."/>
            <person name="Basiewicz M."/>
            <person name="Murat C."/>
            <person name="Martin F."/>
            <person name="Kogel K.H."/>
        </authorList>
    </citation>
    <scope>NUCLEOTIDE SEQUENCE [LARGE SCALE GENOMIC DNA]</scope>
    <source>
        <strain evidence="2 3">DSM 11827</strain>
    </source>
</reference>
<dbReference type="InterPro" id="IPR032675">
    <property type="entry name" value="LRR_dom_sf"/>
</dbReference>
<evidence type="ECO:0000259" key="1">
    <source>
        <dbReference type="Pfam" id="PF12937"/>
    </source>
</evidence>
<name>G4TQ56_SERID</name>
<accession>G4TQ56</accession>
<dbReference type="AlphaFoldDB" id="G4TQ56"/>
<sequence length="498" mass="56411">MSEQLGRRIIEVQRIIELHHALGTSLEKRLVESGEHLAGQQLEECLSSIENTLKGSYEALLTGSSHLRILEAELVASKCRIHRLPVELLREIFSYVIGGTDLLSQRLATSLLQTCRSWRFIVLSMHRVWSQFEYSLDRPKRQLISIGEFLTQTLHRSPSELVLIVPEQDSEDNLRLLPLNALSPFESLAFFIPGEDEEDACNSISLEALCDRQYTNLDCRCSTLWLEGYLLGVYDIKRLNLSDLLTRFQGVKQLRLRDVKGIELTRESTSCLHNLTDVELRNLRYVPILALLSATPSLTRLVLDNCIFEVPDNHPVVECRLQTLLVQDCIRDWLVYIHCEYLTELCLSGHDPGSDDDFDFIRKSQTIEDLTFGSMDCDHIRQLAVSAPGIKQLTLSGDCHQLPRWVSETRSNLWFPKLRILGIKSTCSCVTMAIEELVRARCLPQAHQDSQMVAGLEPLERLTISGGLAYSMATNSLFQTATSSVREPTTDALAVTWI</sequence>
<dbReference type="InterPro" id="IPR036047">
    <property type="entry name" value="F-box-like_dom_sf"/>
</dbReference>
<dbReference type="EMBL" id="CAFZ01000226">
    <property type="protein sequence ID" value="CCA73449.1"/>
    <property type="molecule type" value="Genomic_DNA"/>
</dbReference>
<evidence type="ECO:0000313" key="3">
    <source>
        <dbReference type="Proteomes" id="UP000007148"/>
    </source>
</evidence>
<dbReference type="Pfam" id="PF12937">
    <property type="entry name" value="F-box-like"/>
    <property type="match status" value="1"/>
</dbReference>
<feature type="domain" description="F-box" evidence="1">
    <location>
        <begin position="81"/>
        <end position="131"/>
    </location>
</feature>
<dbReference type="Gene3D" id="3.80.10.10">
    <property type="entry name" value="Ribonuclease Inhibitor"/>
    <property type="match status" value="1"/>
</dbReference>
<protein>
    <recommendedName>
        <fullName evidence="1">F-box domain-containing protein</fullName>
    </recommendedName>
</protein>
<dbReference type="OrthoDB" id="2269034at2759"/>
<comment type="caution">
    <text evidence="2">The sequence shown here is derived from an EMBL/GenBank/DDBJ whole genome shotgun (WGS) entry which is preliminary data.</text>
</comment>
<dbReference type="Gene3D" id="1.20.1280.50">
    <property type="match status" value="1"/>
</dbReference>
<dbReference type="InParanoid" id="G4TQ56"/>
<evidence type="ECO:0000313" key="2">
    <source>
        <dbReference type="EMBL" id="CCA73449.1"/>
    </source>
</evidence>